<proteinExistence type="predicted"/>
<feature type="compositionally biased region" description="Basic residues" evidence="2">
    <location>
        <begin position="1177"/>
        <end position="1186"/>
    </location>
</feature>
<evidence type="ECO:0000256" key="2">
    <source>
        <dbReference type="SAM" id="MobiDB-lite"/>
    </source>
</evidence>
<feature type="region of interest" description="Disordered" evidence="2">
    <location>
        <begin position="1163"/>
        <end position="1197"/>
    </location>
</feature>
<reference evidence="3 4" key="1">
    <citation type="journal article" date="2016" name="Sci. Rep.">
        <title>Peltaster fructicola genome reveals evolution from an invasive phytopathogen to an ectophytic parasite.</title>
        <authorList>
            <person name="Xu C."/>
            <person name="Chen H."/>
            <person name="Gleason M.L."/>
            <person name="Xu J.R."/>
            <person name="Liu H."/>
            <person name="Zhang R."/>
            <person name="Sun G."/>
        </authorList>
    </citation>
    <scope>NUCLEOTIDE SEQUENCE [LARGE SCALE GENOMIC DNA]</scope>
    <source>
        <strain evidence="3 4">LNHT1506</strain>
    </source>
</reference>
<feature type="region of interest" description="Disordered" evidence="2">
    <location>
        <begin position="874"/>
        <end position="902"/>
    </location>
</feature>
<feature type="region of interest" description="Disordered" evidence="2">
    <location>
        <begin position="1094"/>
        <end position="1121"/>
    </location>
</feature>
<protein>
    <submittedName>
        <fullName evidence="3">Uncharacterized protein</fullName>
    </submittedName>
</protein>
<feature type="compositionally biased region" description="Basic and acidic residues" evidence="2">
    <location>
        <begin position="1187"/>
        <end position="1197"/>
    </location>
</feature>
<organism evidence="3 4">
    <name type="scientific">Peltaster fructicola</name>
    <dbReference type="NCBI Taxonomy" id="286661"/>
    <lineage>
        <taxon>Eukaryota</taxon>
        <taxon>Fungi</taxon>
        <taxon>Dikarya</taxon>
        <taxon>Ascomycota</taxon>
        <taxon>Pezizomycotina</taxon>
        <taxon>Dothideomycetes</taxon>
        <taxon>Dothideomycetes incertae sedis</taxon>
        <taxon>Peltaster</taxon>
    </lineage>
</organism>
<feature type="compositionally biased region" description="Acidic residues" evidence="2">
    <location>
        <begin position="29"/>
        <end position="38"/>
    </location>
</feature>
<dbReference type="OrthoDB" id="5421656at2759"/>
<feature type="region of interest" description="Disordered" evidence="2">
    <location>
        <begin position="1"/>
        <end position="69"/>
    </location>
</feature>
<accession>A0A6H0Y3K0</accession>
<gene>
    <name evidence="3" type="ORF">AMS68_007090</name>
</gene>
<dbReference type="AlphaFoldDB" id="A0A6H0Y3K0"/>
<keyword evidence="4" id="KW-1185">Reference proteome</keyword>
<name>A0A6H0Y3K0_9PEZI</name>
<feature type="coiled-coil region" evidence="1">
    <location>
        <begin position="659"/>
        <end position="763"/>
    </location>
</feature>
<sequence>MEPDYTTASELESPLASTVVSSDSQDTINDAEIDDNDGIDSNNIASSAIVQGNNPLNDPALHASQHEESAQPSFSFGKFAPRLISISKAVVRPSLLFGMQQNVQAEETGEAESIDGEKDDDISIVSSNSQTVLEQGSSGQVQNAKRSLPHDLAHHFGDTKRMRMEDHARQAPEDVQSTSIPHHGNSRTLSGTVQIPRVVDQDASFDRTAAASDRGNVQAHNDLGIAPDRQEMNEALQIVAHTWAKAQISAGQRTQSLAQDLRATKRALDTAATENAEYARQSEAQAERDVRWREKFNKLKDIVDDLSSTIITLRSEADAQHEALKQEQSKGSLLHTAIDKLEAQILRRAKRTQKLSTKMLQAMHSMGGQLQSSQMAAEYLLMQLEEKTGLLVEARDKLNLLRGHELNTSTTRAQLAEHIDAGQSAIIERIDALQSLFRDHTDVAKTIRDIFQASSEAREVESEALRVMIDDLASSINDPATQRSESVGQAGSKDLHTIQEGLQELSSAVNTHNDACNTAKNLQVELCECRTTLGQRDKLITELESQASAMRAAKDFALDECDLLKHDLNELAAGGGRSTQECLRMIKRELFDLRAKRAQHARLQGQHYNLILDNDWLANKLSRLSGQKTTGRKNLGILEQELLMLRGEKEKNDYILEEHDAVVEELEESEMRCAELDAQLEAMKVRVAEDSSKILHLGCQRDDLQAQVKKLESEHRTETSSHLVDLRDQEELLSTTCRRMEQIQDLQSQLDTALSHKDEQNELNNDMRASRDLAYDGLKSMAAQLDDLRDQLYAALQLQQEQVNRNKAITAERDDARDGLKSMADQHDQDTHNTLMLEQELSSLRAQLHAANLREEEYATELVAAQALERAGLSHQSELQSDGERTASRVQGQAMSPSDDRVSSLEYTINDLNAALRKAEDERMQSIEKEQEFRAKVQKTWKKEQKKHDAEITLVRAAQVQLEAELLQIDTKAVELTDELTVARQTIQDLEACLATATSTNKQHFEDGSASGRLTAQPALWGEHDRNTPDSAMNELYSYLSGPPRGHSLATASQPKTSSHSILPSSSVVLLSEANKYSVSDGVDVSVQTRQAPSYDQASEVSPIHRASQYGTTKKSLENNSNRVDFSDMLLSSVSPRMASGIQQADAAELTDVRRKHDRPFEAGAIAPDTSDGIGRPRPRLARLSKQKYEERFSRGL</sequence>
<feature type="coiled-coil region" evidence="1">
    <location>
        <begin position="902"/>
        <end position="936"/>
    </location>
</feature>
<evidence type="ECO:0000256" key="1">
    <source>
        <dbReference type="SAM" id="Coils"/>
    </source>
</evidence>
<evidence type="ECO:0000313" key="4">
    <source>
        <dbReference type="Proteomes" id="UP000503462"/>
    </source>
</evidence>
<keyword evidence="1" id="KW-0175">Coiled coil</keyword>
<evidence type="ECO:0000313" key="3">
    <source>
        <dbReference type="EMBL" id="QIX01573.1"/>
    </source>
</evidence>
<feature type="compositionally biased region" description="Polar residues" evidence="2">
    <location>
        <begin position="1109"/>
        <end position="1121"/>
    </location>
</feature>
<dbReference type="Proteomes" id="UP000503462">
    <property type="component" value="Chromosome 5"/>
</dbReference>
<dbReference type="EMBL" id="CP051143">
    <property type="protein sequence ID" value="QIX01573.1"/>
    <property type="molecule type" value="Genomic_DNA"/>
</dbReference>
<feature type="compositionally biased region" description="Polar residues" evidence="2">
    <location>
        <begin position="1"/>
        <end position="28"/>
    </location>
</feature>